<dbReference type="AlphaFoldDB" id="A0A6C0HNC9"/>
<sequence>MSGTTSEQITKLMDTYKKKLDDQDTAEEMNRNTQHLFIYDYIYLFCKVILFIILGVAYYLWVGKKEVTDAYETTKETVVKANEKINQLKESVPIAQTR</sequence>
<keyword evidence="1" id="KW-0812">Transmembrane</keyword>
<reference evidence="2" key="1">
    <citation type="journal article" date="2020" name="Nature">
        <title>Giant virus diversity and host interactions through global metagenomics.</title>
        <authorList>
            <person name="Schulz F."/>
            <person name="Roux S."/>
            <person name="Paez-Espino D."/>
            <person name="Jungbluth S."/>
            <person name="Walsh D.A."/>
            <person name="Denef V.J."/>
            <person name="McMahon K.D."/>
            <person name="Konstantinidis K.T."/>
            <person name="Eloe-Fadrosh E.A."/>
            <person name="Kyrpides N.C."/>
            <person name="Woyke T."/>
        </authorList>
    </citation>
    <scope>NUCLEOTIDE SEQUENCE</scope>
    <source>
        <strain evidence="2">GVMAG-M-3300023184-160</strain>
    </source>
</reference>
<dbReference type="EMBL" id="MN739993">
    <property type="protein sequence ID" value="QHT81860.1"/>
    <property type="molecule type" value="Genomic_DNA"/>
</dbReference>
<name>A0A6C0HNC9_9ZZZZ</name>
<evidence type="ECO:0000313" key="2">
    <source>
        <dbReference type="EMBL" id="QHT81860.1"/>
    </source>
</evidence>
<accession>A0A6C0HNC9</accession>
<feature type="transmembrane region" description="Helical" evidence="1">
    <location>
        <begin position="41"/>
        <end position="61"/>
    </location>
</feature>
<keyword evidence="1" id="KW-0472">Membrane</keyword>
<proteinExistence type="predicted"/>
<evidence type="ECO:0000256" key="1">
    <source>
        <dbReference type="SAM" id="Phobius"/>
    </source>
</evidence>
<organism evidence="2">
    <name type="scientific">viral metagenome</name>
    <dbReference type="NCBI Taxonomy" id="1070528"/>
    <lineage>
        <taxon>unclassified sequences</taxon>
        <taxon>metagenomes</taxon>
        <taxon>organismal metagenomes</taxon>
    </lineage>
</organism>
<protein>
    <submittedName>
        <fullName evidence="2">Uncharacterized protein</fullName>
    </submittedName>
</protein>
<keyword evidence="1" id="KW-1133">Transmembrane helix</keyword>